<organism evidence="8 9">
    <name type="scientific">Meripilus lineatus</name>
    <dbReference type="NCBI Taxonomy" id="2056292"/>
    <lineage>
        <taxon>Eukaryota</taxon>
        <taxon>Fungi</taxon>
        <taxon>Dikarya</taxon>
        <taxon>Basidiomycota</taxon>
        <taxon>Agaricomycotina</taxon>
        <taxon>Agaricomycetes</taxon>
        <taxon>Polyporales</taxon>
        <taxon>Meripilaceae</taxon>
        <taxon>Meripilus</taxon>
    </lineage>
</organism>
<evidence type="ECO:0000256" key="2">
    <source>
        <dbReference type="ARBA" id="ARBA00004173"/>
    </source>
</evidence>
<dbReference type="AlphaFoldDB" id="A0AAD5UWJ2"/>
<evidence type="ECO:0008006" key="10">
    <source>
        <dbReference type="Google" id="ProtNLM"/>
    </source>
</evidence>
<dbReference type="GO" id="GO:0005739">
    <property type="term" value="C:mitochondrion"/>
    <property type="evidence" value="ECO:0007669"/>
    <property type="project" value="UniProtKB-SubCell"/>
</dbReference>
<dbReference type="Pfam" id="PF14881">
    <property type="entry name" value="Tubulin_3"/>
    <property type="match status" value="1"/>
</dbReference>
<dbReference type="Pfam" id="PF10644">
    <property type="entry name" value="Misat_Tub_SegII"/>
    <property type="match status" value="1"/>
</dbReference>
<evidence type="ECO:0000313" key="9">
    <source>
        <dbReference type="Proteomes" id="UP001212997"/>
    </source>
</evidence>
<name>A0AAD5UWJ2_9APHY</name>
<evidence type="ECO:0000256" key="5">
    <source>
        <dbReference type="SAM" id="MobiDB-lite"/>
    </source>
</evidence>
<protein>
    <recommendedName>
        <fullName evidence="10">Tubulin nucleotide-binding domain-like protein</fullName>
    </recommendedName>
</protein>
<evidence type="ECO:0000256" key="4">
    <source>
        <dbReference type="ARBA" id="ARBA00023128"/>
    </source>
</evidence>
<dbReference type="PANTHER" id="PTHR13391:SF0">
    <property type="entry name" value="PROTEIN MISATO HOMOLOG 1"/>
    <property type="match status" value="1"/>
</dbReference>
<evidence type="ECO:0000313" key="8">
    <source>
        <dbReference type="EMBL" id="KAJ3476453.1"/>
    </source>
</evidence>
<dbReference type="PANTHER" id="PTHR13391">
    <property type="entry name" value="MITOCHONDRIAL DISTRIBUTION REGULATOR MISATO"/>
    <property type="match status" value="1"/>
</dbReference>
<dbReference type="Gene3D" id="3.40.50.1440">
    <property type="entry name" value="Tubulin/FtsZ, GTPase domain"/>
    <property type="match status" value="1"/>
</dbReference>
<comment type="subcellular location">
    <subcellularLocation>
        <location evidence="2">Mitochondrion</location>
    </subcellularLocation>
</comment>
<dbReference type="InterPro" id="IPR049942">
    <property type="entry name" value="DML1/Misato"/>
</dbReference>
<feature type="domain" description="DML1/Misato tubulin" evidence="7">
    <location>
        <begin position="140"/>
        <end position="327"/>
    </location>
</feature>
<dbReference type="GO" id="GO:0007005">
    <property type="term" value="P:mitochondrion organization"/>
    <property type="evidence" value="ECO:0007669"/>
    <property type="project" value="InterPro"/>
</dbReference>
<dbReference type="InterPro" id="IPR019605">
    <property type="entry name" value="Misato_II_tubulin-like"/>
</dbReference>
<gene>
    <name evidence="8" type="ORF">NLI96_g11147</name>
</gene>
<comment type="similarity">
    <text evidence="3">Belongs to the misato family.</text>
</comment>
<dbReference type="InterPro" id="IPR029209">
    <property type="entry name" value="DML1/Misato_tubulin"/>
</dbReference>
<evidence type="ECO:0000259" key="6">
    <source>
        <dbReference type="Pfam" id="PF10644"/>
    </source>
</evidence>
<evidence type="ECO:0000259" key="7">
    <source>
        <dbReference type="Pfam" id="PF14881"/>
    </source>
</evidence>
<evidence type="ECO:0000256" key="1">
    <source>
        <dbReference type="ARBA" id="ARBA00003757"/>
    </source>
</evidence>
<comment type="caution">
    <text evidence="8">The sequence shown here is derived from an EMBL/GenBank/DDBJ whole genome shotgun (WGS) entry which is preliminary data.</text>
</comment>
<accession>A0AAD5UWJ2</accession>
<keyword evidence="4" id="KW-0496">Mitochondrion</keyword>
<dbReference type="EMBL" id="JANAWD010000705">
    <property type="protein sequence ID" value="KAJ3476453.1"/>
    <property type="molecule type" value="Genomic_DNA"/>
</dbReference>
<keyword evidence="9" id="KW-1185">Reference proteome</keyword>
<feature type="region of interest" description="Disordered" evidence="5">
    <location>
        <begin position="116"/>
        <end position="136"/>
    </location>
</feature>
<comment type="function">
    <text evidence="1">Involved in the partitioning of the mitochondrial organelle and mitochondrial DNA (mtDNA) inheritance.</text>
</comment>
<feature type="domain" description="Misato Segment II tubulin-like" evidence="6">
    <location>
        <begin position="2"/>
        <end position="115"/>
    </location>
</feature>
<dbReference type="Proteomes" id="UP001212997">
    <property type="component" value="Unassembled WGS sequence"/>
</dbReference>
<dbReference type="SUPFAM" id="SSF52490">
    <property type="entry name" value="Tubulin nucleotide-binding domain-like"/>
    <property type="match status" value="1"/>
</dbReference>
<dbReference type="InterPro" id="IPR036525">
    <property type="entry name" value="Tubulin/FtsZ_GTPase_sf"/>
</dbReference>
<reference evidence="8" key="1">
    <citation type="submission" date="2022-07" db="EMBL/GenBank/DDBJ databases">
        <title>Genome Sequence of Physisporinus lineatus.</title>
        <authorList>
            <person name="Buettner E."/>
        </authorList>
    </citation>
    <scope>NUCLEOTIDE SEQUENCE</scope>
    <source>
        <strain evidence="8">VT162</strain>
    </source>
</reference>
<proteinExistence type="inferred from homology"/>
<evidence type="ECO:0000256" key="3">
    <source>
        <dbReference type="ARBA" id="ARBA00008507"/>
    </source>
</evidence>
<sequence>MKEIIYIQAGNFANHIGTHFWNTQESYFTYEEGEDPIVEHDISFREGRTLNGESTFCPRLLLFDHKSNFGVLDDGLYGDEAAEIELEGITSEWNGSIVEYRQDALPKSEYQAHLEEEFGGEGSSSHFRDSIDESSSYRPATSSVRYWSDYSRVALHPRTTQRIPNVPEYENHDGDWVLGRDTFKRYDEEISLMEGSFRVFVEECDSLQGLQVMNDTTSFGGFTHSLITSFRDEFTKTSCFTFPILSSSVPGLIEADDAIGIRKALNDALFLRSLDELSTICIPFQSPVNWQRGRWSRNFNHFSRRNLYQTSALLSTHLESTTLPVRLRDTTDDLSSIASILNWREVTRFAHIGGVFPLTSTSPFDAGGELERRLYDHTMSSTPDPHIINSALARVDVLRGLSSFQQSSYEEYLDGLRLIIPHNVRAPSIPLPTSFPPLLLQEPSSPVPDRQIANIPLTSVSAVSMLFTTPSTSNMFSLYADFVETVLHKNGDVTERMGLDRDDIRILMNDLRILEDTYKEGNDAGSGVAYSSFGEDEEF</sequence>